<evidence type="ECO:0000313" key="1">
    <source>
        <dbReference type="EMBL" id="TLS66759.1"/>
    </source>
</evidence>
<dbReference type="Gene3D" id="1.25.40.10">
    <property type="entry name" value="Tetratricopeptide repeat domain"/>
    <property type="match status" value="1"/>
</dbReference>
<organism evidence="1 2">
    <name type="scientific">Mariprofundus erugo</name>
    <dbReference type="NCBI Taxonomy" id="2528639"/>
    <lineage>
        <taxon>Bacteria</taxon>
        <taxon>Pseudomonadati</taxon>
        <taxon>Pseudomonadota</taxon>
        <taxon>Candidatius Mariprofundia</taxon>
        <taxon>Mariprofundales</taxon>
        <taxon>Mariprofundaceae</taxon>
        <taxon>Mariprofundus</taxon>
    </lineage>
</organism>
<keyword evidence="2" id="KW-1185">Reference proteome</keyword>
<name>A0A5R9GPB9_9PROT</name>
<accession>A0A5R9GPB9</accession>
<protein>
    <recommendedName>
        <fullName evidence="3">Tetratricopeptide repeat protein</fullName>
    </recommendedName>
</protein>
<sequence length="226" mass="25744">MIKRAAVYLFAVVATLLLGWQISLSLDSAKAFSYEHRVYMSFQSWYASHQMPGEEEWQAQEALILRAIALQGRNASIKNTAGRLYEYRAYQFSPQSTALRMQYAEKAAAMYRLATHDSPMLVYPWMNLALIKMKLGQWDQEFFQAYRKAVMLGPWELAAMPVLVEIGLLVYPNMDGVSRQFISAYIDRVADGAGPMVGGQLHNKPAMCWRLQQMGHPKAYERICGT</sequence>
<gene>
    <name evidence="1" type="ORF">FEF65_09570</name>
</gene>
<dbReference type="RefSeq" id="WP_138239588.1">
    <property type="nucleotide sequence ID" value="NZ_VBRY01000008.1"/>
</dbReference>
<evidence type="ECO:0000313" key="2">
    <source>
        <dbReference type="Proteomes" id="UP000306585"/>
    </source>
</evidence>
<comment type="caution">
    <text evidence="1">The sequence shown here is derived from an EMBL/GenBank/DDBJ whole genome shotgun (WGS) entry which is preliminary data.</text>
</comment>
<dbReference type="AlphaFoldDB" id="A0A5R9GPB9"/>
<dbReference type="Proteomes" id="UP000306585">
    <property type="component" value="Unassembled WGS sequence"/>
</dbReference>
<proteinExistence type="predicted"/>
<dbReference type="EMBL" id="VBRY01000008">
    <property type="protein sequence ID" value="TLS66759.1"/>
    <property type="molecule type" value="Genomic_DNA"/>
</dbReference>
<dbReference type="InterPro" id="IPR011990">
    <property type="entry name" value="TPR-like_helical_dom_sf"/>
</dbReference>
<evidence type="ECO:0008006" key="3">
    <source>
        <dbReference type="Google" id="ProtNLM"/>
    </source>
</evidence>
<reference evidence="1 2" key="1">
    <citation type="journal article" date="2019" name="Appl. Environ. Microbiol.">
        <title>Environmental Evidence and Genomic Insight of Iron-oxidizing Bacteria Preference Towards More Corrosion Resistant Stainless Steel at Higher Salinities.</title>
        <authorList>
            <person name="Garrison C.E."/>
            <person name="Price K.A."/>
            <person name="Field E.K."/>
        </authorList>
    </citation>
    <scope>NUCLEOTIDE SEQUENCE [LARGE SCALE GENOMIC DNA]</scope>
    <source>
        <strain evidence="1 2">P3</strain>
    </source>
</reference>